<comment type="caution">
    <text evidence="1">The sequence shown here is derived from an EMBL/GenBank/DDBJ whole genome shotgun (WGS) entry which is preliminary data.</text>
</comment>
<evidence type="ECO:0000313" key="1">
    <source>
        <dbReference type="EMBL" id="MCO7544118.1"/>
    </source>
</evidence>
<proteinExistence type="predicted"/>
<dbReference type="AlphaFoldDB" id="A0AA41WKD5"/>
<dbReference type="Proteomes" id="UP001165292">
    <property type="component" value="Unassembled WGS sequence"/>
</dbReference>
<name>A0AA41WKD5_9GAMM</name>
<dbReference type="RefSeq" id="WP_253162430.1">
    <property type="nucleotide sequence ID" value="NZ_JAMYBS010000004.1"/>
</dbReference>
<accession>A0AA41WKD5</accession>
<sequence length="96" mass="10288">MPTHLDLEEAMAISEMAFLPCRGITDADSSDASYALRVEDETGAALLTIAHIACSQYSDPVHLAGLLEQARLELSKDGIQLTPWSMPTQTGASPSR</sequence>
<organism evidence="1 2">
    <name type="scientific">Stutzerimonas nitrititolerans</name>
    <dbReference type="NCBI Taxonomy" id="2482751"/>
    <lineage>
        <taxon>Bacteria</taxon>
        <taxon>Pseudomonadati</taxon>
        <taxon>Pseudomonadota</taxon>
        <taxon>Gammaproteobacteria</taxon>
        <taxon>Pseudomonadales</taxon>
        <taxon>Pseudomonadaceae</taxon>
        <taxon>Stutzerimonas</taxon>
    </lineage>
</organism>
<gene>
    <name evidence="1" type="ORF">NJF43_05025</name>
</gene>
<evidence type="ECO:0000313" key="2">
    <source>
        <dbReference type="Proteomes" id="UP001165292"/>
    </source>
</evidence>
<dbReference type="EMBL" id="JAMYBS010000004">
    <property type="protein sequence ID" value="MCO7544118.1"/>
    <property type="molecule type" value="Genomic_DNA"/>
</dbReference>
<protein>
    <submittedName>
        <fullName evidence="1">Uncharacterized protein</fullName>
    </submittedName>
</protein>
<reference evidence="1" key="1">
    <citation type="submission" date="2022-06" db="EMBL/GenBank/DDBJ databases">
        <title>Detection of beta-lactamases in bacteria of animal origin.</title>
        <authorList>
            <person name="Mlynarcik P."/>
            <person name="Zdarska V."/>
            <person name="Chudobova H."/>
            <person name="Prochazkova P."/>
            <person name="Hricova K."/>
            <person name="Mezerova K."/>
            <person name="Bardon J."/>
            <person name="Dolejska M."/>
            <person name="Sukkar I."/>
            <person name="Kolar M."/>
        </authorList>
    </citation>
    <scope>NUCLEOTIDE SEQUENCE</scope>
    <source>
        <strain evidence="1">S 300-3</strain>
    </source>
</reference>